<feature type="region of interest" description="Disordered" evidence="1">
    <location>
        <begin position="289"/>
        <end position="310"/>
    </location>
</feature>
<dbReference type="Proteomes" id="UP000198982">
    <property type="component" value="Unassembled WGS sequence"/>
</dbReference>
<sequence>MDDYLLLLDVCHKDQRAIGLFDFHNGQSLRALSEHGGLYETLQFCARRHLNWSEHLRSLPAHPRLPAEGHPQGPLRPPLKPSDNLLAQVCEVTLNTAHTHQGWFYKGNGNLLKTDGEALAIPYHALSISSQPGVVCVYLVDHFKQLRFVGFSLGQDIHDPLLSHQDASSCAQSRLRQCAIAPALILGELQHSLSLNVRVERQGAQLSYLGYHLDLQNWWALRKYSQTFLEQNEQFLQPGMVHYVFHSASRRENELQLQHGDWLDLDCPELELGLSNQVSEEELLHLYPLESQPHRGRTHRTRPTRLRQHY</sequence>
<gene>
    <name evidence="2" type="ORF">SAMN05216178_0032</name>
</gene>
<reference evidence="3" key="1">
    <citation type="submission" date="2016-10" db="EMBL/GenBank/DDBJ databases">
        <authorList>
            <person name="Varghese N."/>
            <person name="Submissions S."/>
        </authorList>
    </citation>
    <scope>NUCLEOTIDE SEQUENCE [LARGE SCALE GENOMIC DNA]</scope>
    <source>
        <strain evidence="3">DSM 9751</strain>
    </source>
</reference>
<dbReference type="AlphaFoldDB" id="A0A1H4J3F4"/>
<dbReference type="RefSeq" id="WP_092308527.1">
    <property type="nucleotide sequence ID" value="NZ_FNTJ01000001.1"/>
</dbReference>
<protein>
    <recommendedName>
        <fullName evidence="4">Fumarylacetoacetate (FAA) hydrolase family protein</fullName>
    </recommendedName>
</protein>
<evidence type="ECO:0000256" key="1">
    <source>
        <dbReference type="SAM" id="MobiDB-lite"/>
    </source>
</evidence>
<accession>A0A1H4J3F4</accession>
<dbReference type="EMBL" id="FNTJ01000001">
    <property type="protein sequence ID" value="SEB40869.1"/>
    <property type="molecule type" value="Genomic_DNA"/>
</dbReference>
<name>A0A1H4J3F4_9PSED</name>
<evidence type="ECO:0000313" key="3">
    <source>
        <dbReference type="Proteomes" id="UP000198982"/>
    </source>
</evidence>
<feature type="compositionally biased region" description="Basic residues" evidence="1">
    <location>
        <begin position="294"/>
        <end position="310"/>
    </location>
</feature>
<evidence type="ECO:0000313" key="2">
    <source>
        <dbReference type="EMBL" id="SEB40869.1"/>
    </source>
</evidence>
<proteinExistence type="predicted"/>
<keyword evidence="3" id="KW-1185">Reference proteome</keyword>
<evidence type="ECO:0008006" key="4">
    <source>
        <dbReference type="Google" id="ProtNLM"/>
    </source>
</evidence>
<organism evidence="2 3">
    <name type="scientific">Pseudomonas saponiphila</name>
    <dbReference type="NCBI Taxonomy" id="556534"/>
    <lineage>
        <taxon>Bacteria</taxon>
        <taxon>Pseudomonadati</taxon>
        <taxon>Pseudomonadota</taxon>
        <taxon>Gammaproteobacteria</taxon>
        <taxon>Pseudomonadales</taxon>
        <taxon>Pseudomonadaceae</taxon>
        <taxon>Pseudomonas</taxon>
    </lineage>
</organism>